<dbReference type="InterPro" id="IPR013783">
    <property type="entry name" value="Ig-like_fold"/>
</dbReference>
<reference evidence="4 5" key="1">
    <citation type="submission" date="2017-06" db="EMBL/GenBank/DDBJ databases">
        <authorList>
            <person name="Kim H.J."/>
            <person name="Triplett B.A."/>
        </authorList>
    </citation>
    <scope>NUCLEOTIDE SEQUENCE [LARGE SCALE GENOMIC DNA]</scope>
    <source>
        <strain evidence="4 5">DSM 19307</strain>
    </source>
</reference>
<dbReference type="PANTHER" id="PTHR21666:SF270">
    <property type="entry name" value="MUREIN HYDROLASE ACTIVATOR ENVC"/>
    <property type="match status" value="1"/>
</dbReference>
<dbReference type="CDD" id="cd12797">
    <property type="entry name" value="M23_peptidase"/>
    <property type="match status" value="1"/>
</dbReference>
<keyword evidence="1" id="KW-0732">Signal</keyword>
<dbReference type="InterPro" id="IPR050570">
    <property type="entry name" value="Cell_wall_metabolism_enzyme"/>
</dbReference>
<dbReference type="InterPro" id="IPR011055">
    <property type="entry name" value="Dup_hybrid_motif"/>
</dbReference>
<accession>A0A239JG78</accession>
<organism evidence="4 5">
    <name type="scientific">Ekhidna lutea</name>
    <dbReference type="NCBI Taxonomy" id="447679"/>
    <lineage>
        <taxon>Bacteria</taxon>
        <taxon>Pseudomonadati</taxon>
        <taxon>Bacteroidota</taxon>
        <taxon>Cytophagia</taxon>
        <taxon>Cytophagales</taxon>
        <taxon>Reichenbachiellaceae</taxon>
        <taxon>Ekhidna</taxon>
    </lineage>
</organism>
<dbReference type="AlphaFoldDB" id="A0A239JG78"/>
<evidence type="ECO:0000313" key="5">
    <source>
        <dbReference type="Proteomes" id="UP000198393"/>
    </source>
</evidence>
<dbReference type="InterPro" id="IPR026444">
    <property type="entry name" value="Secre_tail"/>
</dbReference>
<dbReference type="EMBL" id="FZPD01000003">
    <property type="protein sequence ID" value="SNT04835.1"/>
    <property type="molecule type" value="Genomic_DNA"/>
</dbReference>
<dbReference type="GO" id="GO:0004222">
    <property type="term" value="F:metalloendopeptidase activity"/>
    <property type="evidence" value="ECO:0007669"/>
    <property type="project" value="TreeGrafter"/>
</dbReference>
<name>A0A239JG78_EKHLU</name>
<dbReference type="RefSeq" id="WP_179213377.1">
    <property type="nucleotide sequence ID" value="NZ_FZPD01000003.1"/>
</dbReference>
<protein>
    <submittedName>
        <fullName evidence="4">Por secretion system C-terminal sorting domain-containing protein</fullName>
    </submittedName>
</protein>
<dbReference type="InterPro" id="IPR016047">
    <property type="entry name" value="M23ase_b-sheet_dom"/>
</dbReference>
<evidence type="ECO:0000259" key="3">
    <source>
        <dbReference type="Pfam" id="PF18962"/>
    </source>
</evidence>
<feature type="domain" description="Secretion system C-terminal sorting" evidence="3">
    <location>
        <begin position="478"/>
        <end position="543"/>
    </location>
</feature>
<dbReference type="Gene3D" id="2.60.40.10">
    <property type="entry name" value="Immunoglobulins"/>
    <property type="match status" value="1"/>
</dbReference>
<keyword evidence="5" id="KW-1185">Reference proteome</keyword>
<dbReference type="Gene3D" id="2.70.70.10">
    <property type="entry name" value="Glucose Permease (Domain IIA)"/>
    <property type="match status" value="1"/>
</dbReference>
<dbReference type="Pfam" id="PF18962">
    <property type="entry name" value="Por_Secre_tail"/>
    <property type="match status" value="1"/>
</dbReference>
<feature type="signal peptide" evidence="1">
    <location>
        <begin position="1"/>
        <end position="20"/>
    </location>
</feature>
<dbReference type="Pfam" id="PF01551">
    <property type="entry name" value="Peptidase_M23"/>
    <property type="match status" value="1"/>
</dbReference>
<proteinExistence type="predicted"/>
<evidence type="ECO:0000259" key="2">
    <source>
        <dbReference type="Pfam" id="PF01551"/>
    </source>
</evidence>
<gene>
    <name evidence="4" type="ORF">SAMN05421640_2157</name>
</gene>
<dbReference type="SUPFAM" id="SSF51261">
    <property type="entry name" value="Duplicated hybrid motif"/>
    <property type="match status" value="1"/>
</dbReference>
<dbReference type="Proteomes" id="UP000198393">
    <property type="component" value="Unassembled WGS sequence"/>
</dbReference>
<dbReference type="PANTHER" id="PTHR21666">
    <property type="entry name" value="PEPTIDASE-RELATED"/>
    <property type="match status" value="1"/>
</dbReference>
<dbReference type="NCBIfam" id="TIGR04183">
    <property type="entry name" value="Por_Secre_tail"/>
    <property type="match status" value="1"/>
</dbReference>
<feature type="domain" description="M23ase beta-sheet core" evidence="2">
    <location>
        <begin position="136"/>
        <end position="232"/>
    </location>
</feature>
<evidence type="ECO:0000313" key="4">
    <source>
        <dbReference type="EMBL" id="SNT04835.1"/>
    </source>
</evidence>
<sequence length="545" mass="61740">MKTHHHLAIFFMCVTLFATAQEEGYGTPYIIQNPTPCLSESDRELIKEIIAERTSNKSARSVNQVKLEWPIRQAKNYDEYGAIGISNYVDLNDQYPNQLLDYNCGTRTYDTDNGYNHKGTDIYSWPFNWHKMDHDHMEIVAAAAGEIIYKENNQSDKSCSFNSNRWNAVYIQHDDGSIAWYGHLKTGSATKKAEGERVEIGEYLGVMGSSGNSTGPHLHFELYDSQGNLIDPFVGDCNSTTNESWWKEQQEYTVSGLNRVATHHSPPEFGCHGSESPNLEVDFSNGVTVYFATYFRDQMESAVSTHAVYKPDGTIFQEWTTTSPRFYSGSYWYRSFTLPASGDQGQWRFTSSYAGDRLSTYFYVTNDNTDQVSLSTDYIQFADYTEGDIITSSFDITNTGENGVIVTNINYPENFKGNWDGIIHPQETKTIHFTFEPALNLPLESFIEIETTFSTYSIAVSSEPRVLGSNSILEELFYPNPVKSGVVTLNGIYENIQILSLSGQIIKRVPKSQSVIEVSHLKNGIYLLQLEKDDVKYTRRLIIAD</sequence>
<feature type="chain" id="PRO_5012918498" evidence="1">
    <location>
        <begin position="21"/>
        <end position="545"/>
    </location>
</feature>
<evidence type="ECO:0000256" key="1">
    <source>
        <dbReference type="SAM" id="SignalP"/>
    </source>
</evidence>